<protein>
    <submittedName>
        <fullName evidence="1">Uncharacterized protein</fullName>
    </submittedName>
</protein>
<dbReference type="EMBL" id="PXYI01000002">
    <property type="protein sequence ID" value="PSJ42233.1"/>
    <property type="molecule type" value="Genomic_DNA"/>
</dbReference>
<evidence type="ECO:0000313" key="1">
    <source>
        <dbReference type="EMBL" id="PSJ42233.1"/>
    </source>
</evidence>
<gene>
    <name evidence="1" type="ORF">C7I55_08355</name>
</gene>
<proteinExistence type="predicted"/>
<evidence type="ECO:0000313" key="2">
    <source>
        <dbReference type="Proteomes" id="UP000241167"/>
    </source>
</evidence>
<sequence length="106" mass="11990">MKVNWAPATKEEVLACIDREWVGIDPALRTALEGYFVEPYLVSWDRYGEVMRAFVVARIGKLVVFFDEIEEDFGTAKEVDGCLLQAAFYGSIVLALRELQRLGTNV</sequence>
<organism evidence="1 2">
    <name type="scientific">Allosphingosinicella deserti</name>
    <dbReference type="NCBI Taxonomy" id="2116704"/>
    <lineage>
        <taxon>Bacteria</taxon>
        <taxon>Pseudomonadati</taxon>
        <taxon>Pseudomonadota</taxon>
        <taxon>Alphaproteobacteria</taxon>
        <taxon>Sphingomonadales</taxon>
        <taxon>Sphingomonadaceae</taxon>
        <taxon>Allosphingosinicella</taxon>
    </lineage>
</organism>
<dbReference type="Proteomes" id="UP000241167">
    <property type="component" value="Unassembled WGS sequence"/>
</dbReference>
<name>A0A2P7QW98_9SPHN</name>
<comment type="caution">
    <text evidence="1">The sequence shown here is derived from an EMBL/GenBank/DDBJ whole genome shotgun (WGS) entry which is preliminary data.</text>
</comment>
<accession>A0A2P7QW98</accession>
<dbReference type="AlphaFoldDB" id="A0A2P7QW98"/>
<reference evidence="1 2" key="1">
    <citation type="submission" date="2018-03" db="EMBL/GenBank/DDBJ databases">
        <title>The draft genome of Sphingosinicella sp. GL-C-18.</title>
        <authorList>
            <person name="Liu L."/>
            <person name="Li L."/>
            <person name="Liang L."/>
            <person name="Zhang X."/>
            <person name="Wang T."/>
        </authorList>
    </citation>
    <scope>NUCLEOTIDE SEQUENCE [LARGE SCALE GENOMIC DNA]</scope>
    <source>
        <strain evidence="1 2">GL-C-18</strain>
    </source>
</reference>
<keyword evidence="2" id="KW-1185">Reference proteome</keyword>